<organism evidence="1 2">
    <name type="scientific">Polarella glacialis</name>
    <name type="common">Dinoflagellate</name>
    <dbReference type="NCBI Taxonomy" id="89957"/>
    <lineage>
        <taxon>Eukaryota</taxon>
        <taxon>Sar</taxon>
        <taxon>Alveolata</taxon>
        <taxon>Dinophyceae</taxon>
        <taxon>Suessiales</taxon>
        <taxon>Suessiaceae</taxon>
        <taxon>Polarella</taxon>
    </lineage>
</organism>
<sequence length="198" mass="20748">AMPRWASNHQCRSKCPDVVRRAAALGALVASVVLSLERCEGRHPDLNFVGVGPVCQFSCARRAAEVRGRVDLVSCPAGPGDASAEAAGNELLAAYSPGVVVFGSTYCGPCKALRGRLLRLGMPEGTNLWHYADADEEGPAGGYELLLAAIGSGGAFMPPFPILAVLGPGGRTLQVEAGEELLEMSDEDLRSLFGQTHQ</sequence>
<evidence type="ECO:0000313" key="2">
    <source>
        <dbReference type="Proteomes" id="UP000654075"/>
    </source>
</evidence>
<dbReference type="AlphaFoldDB" id="A0A813H5Q0"/>
<feature type="non-terminal residue" evidence="1">
    <location>
        <position position="198"/>
    </location>
</feature>
<gene>
    <name evidence="1" type="ORF">PGLA1383_LOCUS48982</name>
</gene>
<protein>
    <recommendedName>
        <fullName evidence="3">Glutaredoxin domain-containing protein</fullName>
    </recommendedName>
</protein>
<evidence type="ECO:0008006" key="3">
    <source>
        <dbReference type="Google" id="ProtNLM"/>
    </source>
</evidence>
<comment type="caution">
    <text evidence="1">The sequence shown here is derived from an EMBL/GenBank/DDBJ whole genome shotgun (WGS) entry which is preliminary data.</text>
</comment>
<name>A0A813H5Q0_POLGL</name>
<proteinExistence type="predicted"/>
<reference evidence="1" key="1">
    <citation type="submission" date="2021-02" db="EMBL/GenBank/DDBJ databases">
        <authorList>
            <person name="Dougan E. K."/>
            <person name="Rhodes N."/>
            <person name="Thang M."/>
            <person name="Chan C."/>
        </authorList>
    </citation>
    <scope>NUCLEOTIDE SEQUENCE</scope>
</reference>
<accession>A0A813H5Q0</accession>
<evidence type="ECO:0000313" key="1">
    <source>
        <dbReference type="EMBL" id="CAE8633069.1"/>
    </source>
</evidence>
<dbReference type="EMBL" id="CAJNNV010030612">
    <property type="protein sequence ID" value="CAE8633069.1"/>
    <property type="molecule type" value="Genomic_DNA"/>
</dbReference>
<dbReference type="Proteomes" id="UP000654075">
    <property type="component" value="Unassembled WGS sequence"/>
</dbReference>
<keyword evidence="2" id="KW-1185">Reference proteome</keyword>